<feature type="domain" description="BTB" evidence="1">
    <location>
        <begin position="13"/>
        <end position="89"/>
    </location>
</feature>
<dbReference type="InterPro" id="IPR000210">
    <property type="entry name" value="BTB/POZ_dom"/>
</dbReference>
<dbReference type="PROSITE" id="PS50097">
    <property type="entry name" value="BTB"/>
    <property type="match status" value="1"/>
</dbReference>
<sequence length="311" mass="34868">MGKPKADVIAPDGDVILVVGSERARFRVHSTFLKAVSKPFSAMFSSRWNEGNDPLHQSEPIEIPLPDDDSMAMLIICAVIHHQYKSIPRHLPARTALQVAITADKYDCVDSLQFASGLLAKPHETEARNLMVLTAAAYGLQNADIFKEITKTLILTHTGSYLSLSSEDIESVMDWKVFYLLEEARSITRLKLASILLNGVNDITGSCCHRCGWTSTHAYAYVKQLEEREIWPAHLSHKPIYKVIETAETMPDPVPKEESAHCTYSYKHCLPEYRSERQKPLENLTRPVGLCLHCIISNSGNPLDCKLTHND</sequence>
<reference evidence="2" key="1">
    <citation type="journal article" date="2021" name="Nat. Commun.">
        <title>Genetic determinants of endophytism in the Arabidopsis root mycobiome.</title>
        <authorList>
            <person name="Mesny F."/>
            <person name="Miyauchi S."/>
            <person name="Thiergart T."/>
            <person name="Pickel B."/>
            <person name="Atanasova L."/>
            <person name="Karlsson M."/>
            <person name="Huettel B."/>
            <person name="Barry K.W."/>
            <person name="Haridas S."/>
            <person name="Chen C."/>
            <person name="Bauer D."/>
            <person name="Andreopoulos W."/>
            <person name="Pangilinan J."/>
            <person name="LaButti K."/>
            <person name="Riley R."/>
            <person name="Lipzen A."/>
            <person name="Clum A."/>
            <person name="Drula E."/>
            <person name="Henrissat B."/>
            <person name="Kohler A."/>
            <person name="Grigoriev I.V."/>
            <person name="Martin F.M."/>
            <person name="Hacquard S."/>
        </authorList>
    </citation>
    <scope>NUCLEOTIDE SEQUENCE</scope>
    <source>
        <strain evidence="2">MPI-CAGE-CH-0243</strain>
    </source>
</reference>
<dbReference type="OrthoDB" id="5275938at2759"/>
<evidence type="ECO:0000259" key="1">
    <source>
        <dbReference type="PROSITE" id="PS50097"/>
    </source>
</evidence>
<organism evidence="2 3">
    <name type="scientific">Dendryphion nanum</name>
    <dbReference type="NCBI Taxonomy" id="256645"/>
    <lineage>
        <taxon>Eukaryota</taxon>
        <taxon>Fungi</taxon>
        <taxon>Dikarya</taxon>
        <taxon>Ascomycota</taxon>
        <taxon>Pezizomycotina</taxon>
        <taxon>Dothideomycetes</taxon>
        <taxon>Pleosporomycetidae</taxon>
        <taxon>Pleosporales</taxon>
        <taxon>Torulaceae</taxon>
        <taxon>Dendryphion</taxon>
    </lineage>
</organism>
<dbReference type="SMART" id="SM00225">
    <property type="entry name" value="BTB"/>
    <property type="match status" value="1"/>
</dbReference>
<accession>A0A9P9E1B7</accession>
<dbReference type="AlphaFoldDB" id="A0A9P9E1B7"/>
<dbReference type="Pfam" id="PF00651">
    <property type="entry name" value="BTB"/>
    <property type="match status" value="1"/>
</dbReference>
<proteinExistence type="predicted"/>
<gene>
    <name evidence="2" type="ORF">B0J11DRAFT_483915</name>
</gene>
<evidence type="ECO:0000313" key="2">
    <source>
        <dbReference type="EMBL" id="KAH7128201.1"/>
    </source>
</evidence>
<comment type="caution">
    <text evidence="2">The sequence shown here is derived from an EMBL/GenBank/DDBJ whole genome shotgun (WGS) entry which is preliminary data.</text>
</comment>
<dbReference type="Proteomes" id="UP000700596">
    <property type="component" value="Unassembled WGS sequence"/>
</dbReference>
<dbReference type="EMBL" id="JAGMWT010000005">
    <property type="protein sequence ID" value="KAH7128201.1"/>
    <property type="molecule type" value="Genomic_DNA"/>
</dbReference>
<evidence type="ECO:0000313" key="3">
    <source>
        <dbReference type="Proteomes" id="UP000700596"/>
    </source>
</evidence>
<protein>
    <recommendedName>
        <fullName evidence="1">BTB domain-containing protein</fullName>
    </recommendedName>
</protein>
<dbReference type="InterPro" id="IPR011333">
    <property type="entry name" value="SKP1/BTB/POZ_sf"/>
</dbReference>
<keyword evidence="3" id="KW-1185">Reference proteome</keyword>
<name>A0A9P9E1B7_9PLEO</name>
<dbReference type="Gene3D" id="3.30.710.10">
    <property type="entry name" value="Potassium Channel Kv1.1, Chain A"/>
    <property type="match status" value="1"/>
</dbReference>
<dbReference type="SUPFAM" id="SSF54695">
    <property type="entry name" value="POZ domain"/>
    <property type="match status" value="1"/>
</dbReference>